<dbReference type="InterPro" id="IPR041427">
    <property type="entry name" value="AbiJ-NTD3"/>
</dbReference>
<reference evidence="2 3" key="1">
    <citation type="submission" date="2020-02" db="EMBL/GenBank/DDBJ databases">
        <title>Acidophilic actinobacteria isolated from forest soil.</title>
        <authorList>
            <person name="Golinska P."/>
        </authorList>
    </citation>
    <scope>NUCLEOTIDE SEQUENCE [LARGE SCALE GENOMIC DNA]</scope>
    <source>
        <strain evidence="2 3">NL8</strain>
    </source>
</reference>
<evidence type="ECO:0000259" key="1">
    <source>
        <dbReference type="Pfam" id="PF18860"/>
    </source>
</evidence>
<gene>
    <name evidence="2" type="ORF">KGQ19_22415</name>
</gene>
<organism evidence="2 3">
    <name type="scientific">Catenulispora pinistramenti</name>
    <dbReference type="NCBI Taxonomy" id="2705254"/>
    <lineage>
        <taxon>Bacteria</taxon>
        <taxon>Bacillati</taxon>
        <taxon>Actinomycetota</taxon>
        <taxon>Actinomycetes</taxon>
        <taxon>Catenulisporales</taxon>
        <taxon>Catenulisporaceae</taxon>
        <taxon>Catenulispora</taxon>
    </lineage>
</organism>
<proteinExistence type="predicted"/>
<dbReference type="RefSeq" id="WP_212011181.1">
    <property type="nucleotide sequence ID" value="NZ_JAAFYZ010000077.1"/>
</dbReference>
<dbReference type="Pfam" id="PF18860">
    <property type="entry name" value="AbiJ_NTD3"/>
    <property type="match status" value="1"/>
</dbReference>
<evidence type="ECO:0000313" key="2">
    <source>
        <dbReference type="EMBL" id="MBS2549622.1"/>
    </source>
</evidence>
<sequence>MTDSVDRARLHELVKDVVLGLHAYSHKAMDAIRDELGLLEPTVEDPTLARRAQAMASALQDTDVVPLARRILELRSLSLTLATRFAIQDTFWAADGFPEIPKKARHELARSLDLSDLVRDAHRFMALLDSLWVVSGGGLDIVSAALFPGLATKGLRDQIDQHVFRNPGDWTTEYLFEQLGAFAAGDRRFALFLEGLVSPDLVPDEPVQRSITDTMNEHLLPVGVELRETGSDGGYPVFSVVALNSPRGRPKNIIFASPRKPDIRFRDALDNDIEIASNPDDVLIYDRPIGSDGVRWQDLQNWWKDTRQIAEDDEAKTTLYQRLTASLPKDSPPQYNLYRLYHEIHGNAILGLPALLPEVWLHWDPKTVQERGPEALLRFRMDFLLLLPHGPRIVIEVDGQQHYTGADGRPSPAKYGDNVRSDRDLRLAGYEVFRFGGSELHRPEPARVLLQRFFADLFHRYNVRPTE</sequence>
<protein>
    <recommendedName>
        <fullName evidence="1">AbiJ-NTD3 domain-containing protein</fullName>
    </recommendedName>
</protein>
<comment type="caution">
    <text evidence="2">The sequence shown here is derived from an EMBL/GenBank/DDBJ whole genome shotgun (WGS) entry which is preliminary data.</text>
</comment>
<keyword evidence="3" id="KW-1185">Reference proteome</keyword>
<accession>A0ABS5KU87</accession>
<dbReference type="EMBL" id="JAAFYZ010000077">
    <property type="protein sequence ID" value="MBS2549622.1"/>
    <property type="molecule type" value="Genomic_DNA"/>
</dbReference>
<name>A0ABS5KU87_9ACTN</name>
<evidence type="ECO:0000313" key="3">
    <source>
        <dbReference type="Proteomes" id="UP000730482"/>
    </source>
</evidence>
<dbReference type="Proteomes" id="UP000730482">
    <property type="component" value="Unassembled WGS sequence"/>
</dbReference>
<feature type="domain" description="AbiJ-NTD3" evidence="1">
    <location>
        <begin position="99"/>
        <end position="270"/>
    </location>
</feature>